<comment type="similarity">
    <text evidence="4">Belongs to the polysaccharide lyase 3 family.</text>
</comment>
<comment type="function">
    <text evidence="10">Pectinolytic enzyme consist of four classes of enzymes: pectin lyase, polygalacturonase, pectin methylesterase and rhamnogalacturonase. Among pectinolytic enzymes, pectin lyase is the most important in depolymerization of pectin, since it cleaves internal glycosidic bonds of highly methylated pectins. Favors pectate, the anion, over pectin, the methyl ester.</text>
</comment>
<keyword evidence="12" id="KW-1185">Reference proteome</keyword>
<evidence type="ECO:0000256" key="7">
    <source>
        <dbReference type="ARBA" id="ARBA00022729"/>
    </source>
</evidence>
<evidence type="ECO:0000256" key="1">
    <source>
        <dbReference type="ARBA" id="ARBA00000695"/>
    </source>
</evidence>
<dbReference type="SUPFAM" id="SSF51126">
    <property type="entry name" value="Pectin lyase-like"/>
    <property type="match status" value="1"/>
</dbReference>
<dbReference type="InterPro" id="IPR004898">
    <property type="entry name" value="Pectate_lyase_PlyH/PlyE-like"/>
</dbReference>
<dbReference type="GO" id="GO:0030570">
    <property type="term" value="F:pectate lyase activity"/>
    <property type="evidence" value="ECO:0007669"/>
    <property type="project" value="UniProtKB-EC"/>
</dbReference>
<sequence length="104" mass="11004">MDGGGPVTIKNFECDQCGKLIRYCGNCGTQVPRNIVVQNVVVRDLGKSLVAVNSNFGDTAKITGVTVYGAKKPICETYQGNTSGGKQSQPKTIHTILRTASSVV</sequence>
<keyword evidence="6" id="KW-0964">Secreted</keyword>
<evidence type="ECO:0000256" key="3">
    <source>
        <dbReference type="ARBA" id="ARBA00004613"/>
    </source>
</evidence>
<dbReference type="EC" id="4.2.2.2" evidence="5"/>
<dbReference type="GO" id="GO:0045490">
    <property type="term" value="P:pectin catabolic process"/>
    <property type="evidence" value="ECO:0007669"/>
    <property type="project" value="TreeGrafter"/>
</dbReference>
<dbReference type="GO" id="GO:0005576">
    <property type="term" value="C:extracellular region"/>
    <property type="evidence" value="ECO:0007669"/>
    <property type="project" value="UniProtKB-SubCell"/>
</dbReference>
<evidence type="ECO:0000256" key="5">
    <source>
        <dbReference type="ARBA" id="ARBA00012272"/>
    </source>
</evidence>
<evidence type="ECO:0000256" key="11">
    <source>
        <dbReference type="ARBA" id="ARBA00039895"/>
    </source>
</evidence>
<evidence type="ECO:0000256" key="2">
    <source>
        <dbReference type="ARBA" id="ARBA00001913"/>
    </source>
</evidence>
<comment type="subcellular location">
    <subcellularLocation>
        <location evidence="3">Secreted</location>
    </subcellularLocation>
</comment>
<evidence type="ECO:0000256" key="4">
    <source>
        <dbReference type="ARBA" id="ARBA00006463"/>
    </source>
</evidence>
<dbReference type="InterPro" id="IPR011050">
    <property type="entry name" value="Pectin_lyase_fold/virulence"/>
</dbReference>
<comment type="catalytic activity">
    <reaction evidence="1">
        <text>Eliminative cleavage of (1-&gt;4)-alpha-D-galacturonan to give oligosaccharides with 4-deoxy-alpha-D-galact-4-enuronosyl groups at their non-reducing ends.</text>
        <dbReference type="EC" id="4.2.2.2"/>
    </reaction>
</comment>
<organism evidence="12 13">
    <name type="scientific">Ditylenchus dipsaci</name>
    <dbReference type="NCBI Taxonomy" id="166011"/>
    <lineage>
        <taxon>Eukaryota</taxon>
        <taxon>Metazoa</taxon>
        <taxon>Ecdysozoa</taxon>
        <taxon>Nematoda</taxon>
        <taxon>Chromadorea</taxon>
        <taxon>Rhabditida</taxon>
        <taxon>Tylenchina</taxon>
        <taxon>Tylenchomorpha</taxon>
        <taxon>Sphaerularioidea</taxon>
        <taxon>Anguinidae</taxon>
        <taxon>Anguininae</taxon>
        <taxon>Ditylenchus</taxon>
    </lineage>
</organism>
<evidence type="ECO:0000313" key="12">
    <source>
        <dbReference type="Proteomes" id="UP000887574"/>
    </source>
</evidence>
<proteinExistence type="inferred from homology"/>
<keyword evidence="7" id="KW-0732">Signal</keyword>
<comment type="cofactor">
    <cofactor evidence="2">
        <name>Ca(2+)</name>
        <dbReference type="ChEBI" id="CHEBI:29108"/>
    </cofactor>
</comment>
<keyword evidence="8" id="KW-0106">Calcium</keyword>
<dbReference type="WBParaSite" id="jg15267">
    <property type="protein sequence ID" value="jg15267"/>
    <property type="gene ID" value="jg15267"/>
</dbReference>
<name>A0A915D4D4_9BILA</name>
<dbReference type="InterPro" id="IPR012334">
    <property type="entry name" value="Pectin_lyas_fold"/>
</dbReference>
<evidence type="ECO:0000256" key="10">
    <source>
        <dbReference type="ARBA" id="ARBA00025679"/>
    </source>
</evidence>
<dbReference type="AlphaFoldDB" id="A0A915D4D4"/>
<keyword evidence="9" id="KW-0456">Lyase</keyword>
<dbReference type="Pfam" id="PF03211">
    <property type="entry name" value="Pectate_lyase"/>
    <property type="match status" value="1"/>
</dbReference>
<reference evidence="13" key="1">
    <citation type="submission" date="2022-11" db="UniProtKB">
        <authorList>
            <consortium name="WormBaseParasite"/>
        </authorList>
    </citation>
    <scope>IDENTIFICATION</scope>
</reference>
<accession>A0A915D4D4</accession>
<dbReference type="PANTHER" id="PTHR33407">
    <property type="entry name" value="PECTATE LYASE F-RELATED"/>
    <property type="match status" value="1"/>
</dbReference>
<protein>
    <recommendedName>
        <fullName evidence="11">Probable pectate lyase F</fullName>
        <ecNumber evidence="5">4.2.2.2</ecNumber>
    </recommendedName>
</protein>
<dbReference type="Gene3D" id="2.160.20.10">
    <property type="entry name" value="Single-stranded right-handed beta-helix, Pectin lyase-like"/>
    <property type="match status" value="1"/>
</dbReference>
<evidence type="ECO:0000256" key="8">
    <source>
        <dbReference type="ARBA" id="ARBA00022837"/>
    </source>
</evidence>
<dbReference type="PANTHER" id="PTHR33407:SF9">
    <property type="entry name" value="PECTATE LYASE F-RELATED"/>
    <property type="match status" value="1"/>
</dbReference>
<evidence type="ECO:0000256" key="9">
    <source>
        <dbReference type="ARBA" id="ARBA00023239"/>
    </source>
</evidence>
<dbReference type="Proteomes" id="UP000887574">
    <property type="component" value="Unplaced"/>
</dbReference>
<evidence type="ECO:0000256" key="6">
    <source>
        <dbReference type="ARBA" id="ARBA00022525"/>
    </source>
</evidence>
<evidence type="ECO:0000313" key="13">
    <source>
        <dbReference type="WBParaSite" id="jg15267"/>
    </source>
</evidence>